<dbReference type="KEGG" id="mfm:MfeM64YM_0184"/>
<evidence type="ECO:0000313" key="2">
    <source>
        <dbReference type="EMBL" id="ADV34191.1"/>
    </source>
</evidence>
<dbReference type="EMBL" id="CP002458">
    <property type="protein sequence ID" value="ADV34191.1"/>
    <property type="molecule type" value="Genomic_DNA"/>
</dbReference>
<evidence type="ECO:0000256" key="1">
    <source>
        <dbReference type="SAM" id="Phobius"/>
    </source>
</evidence>
<name>A0AB32XB20_MYCFM</name>
<proteinExistence type="predicted"/>
<gene>
    <name evidence="2" type="ordered locus">MfeM64YM_0184</name>
</gene>
<evidence type="ECO:0000313" key="3">
    <source>
        <dbReference type="Proteomes" id="UP000007473"/>
    </source>
</evidence>
<dbReference type="Proteomes" id="UP000007473">
    <property type="component" value="Chromosome"/>
</dbReference>
<keyword evidence="1" id="KW-0812">Transmembrane</keyword>
<reference evidence="2 3" key="1">
    <citation type="journal article" date="2011" name="J. Bacteriol.">
        <title>Genome sequence of the repetitive-sequence-rich Mycoplasma fermentans strain M64.</title>
        <authorList>
            <person name="Shu H.W."/>
            <person name="Liu T.T."/>
            <person name="Chang H.Y."/>
            <person name="Liu Y.M."/>
            <person name="Wu K.M."/>
            <person name="Shu H.Y."/>
            <person name="Tsai S.F."/>
            <person name="Hsiao K.J."/>
            <person name="Hu W.S."/>
            <person name="Ng W.V."/>
        </authorList>
    </citation>
    <scope>NUCLEOTIDE SEQUENCE [LARGE SCALE GENOMIC DNA]</scope>
    <source>
        <strain evidence="2 3">M64</strain>
    </source>
</reference>
<dbReference type="AlphaFoldDB" id="A0AB32XB20"/>
<keyword evidence="1" id="KW-1133">Transmembrane helix</keyword>
<feature type="transmembrane region" description="Helical" evidence="1">
    <location>
        <begin position="12"/>
        <end position="36"/>
    </location>
</feature>
<accession>A0AB32XB20</accession>
<protein>
    <submittedName>
        <fullName evidence="2">Uncharacterized protein</fullName>
    </submittedName>
</protein>
<organism evidence="2 3">
    <name type="scientific">Mycoplasmopsis fermentans (strain M64)</name>
    <name type="common">Mycoplasma fermentans</name>
    <dbReference type="NCBI Taxonomy" id="943945"/>
    <lineage>
        <taxon>Bacteria</taxon>
        <taxon>Bacillati</taxon>
        <taxon>Mycoplasmatota</taxon>
        <taxon>Mycoplasmoidales</taxon>
        <taxon>Metamycoplasmataceae</taxon>
        <taxon>Mycoplasmopsis</taxon>
    </lineage>
</organism>
<sequence length="38" mass="4696">MILISHKKFTFSILILKFVAFWASKFILDFLPFYFFKF</sequence>
<keyword evidence="1" id="KW-0472">Membrane</keyword>